<feature type="region of interest" description="Disordered" evidence="1">
    <location>
        <begin position="34"/>
        <end position="96"/>
    </location>
</feature>
<dbReference type="AlphaFoldDB" id="A0A1R1YJ18"/>
<organism evidence="2 3">
    <name type="scientific">Smittium culicis</name>
    <dbReference type="NCBI Taxonomy" id="133412"/>
    <lineage>
        <taxon>Eukaryota</taxon>
        <taxon>Fungi</taxon>
        <taxon>Fungi incertae sedis</taxon>
        <taxon>Zoopagomycota</taxon>
        <taxon>Kickxellomycotina</taxon>
        <taxon>Harpellomycetes</taxon>
        <taxon>Harpellales</taxon>
        <taxon>Legeriomycetaceae</taxon>
        <taxon>Smittium</taxon>
    </lineage>
</organism>
<feature type="compositionally biased region" description="Polar residues" evidence="1">
    <location>
        <begin position="34"/>
        <end position="47"/>
    </location>
</feature>
<comment type="caution">
    <text evidence="2">The sequence shown here is derived from an EMBL/GenBank/DDBJ whole genome shotgun (WGS) entry which is preliminary data.</text>
</comment>
<accession>A0A1R1YJ18</accession>
<name>A0A1R1YJ18_9FUNG</name>
<evidence type="ECO:0000313" key="2">
    <source>
        <dbReference type="EMBL" id="OMJ26873.1"/>
    </source>
</evidence>
<evidence type="ECO:0000313" key="3">
    <source>
        <dbReference type="Proteomes" id="UP000187429"/>
    </source>
</evidence>
<protein>
    <submittedName>
        <fullName evidence="2">Uncharacterized protein</fullName>
    </submittedName>
</protein>
<dbReference type="EMBL" id="LSSM01001308">
    <property type="protein sequence ID" value="OMJ26873.1"/>
    <property type="molecule type" value="Genomic_DNA"/>
</dbReference>
<proteinExistence type="predicted"/>
<keyword evidence="3" id="KW-1185">Reference proteome</keyword>
<dbReference type="Proteomes" id="UP000187429">
    <property type="component" value="Unassembled WGS sequence"/>
</dbReference>
<evidence type="ECO:0000256" key="1">
    <source>
        <dbReference type="SAM" id="MobiDB-lite"/>
    </source>
</evidence>
<sequence>MATSTLEKMNIELELFTWFLAKKKMQKMQCKELSQQSQGKYKIQQKNQTDEQVIHTFEAGVEPNGQPEADEPSTVDQEPPKPQVAEQRRGTVGMKRPPVSSIAMAEARQAEKDNAQTCEPTQKNVIDQNSLPKVHGKNIYENIINYDANNSTGNKYKKNIIPSTPVSEDSYGYNTPTELEIMAEKARNNKITEAQYIEFEKQYFSENFSESATKINYSSDIPDHTDQDNYFE</sequence>
<reference evidence="3" key="1">
    <citation type="submission" date="2017-01" db="EMBL/GenBank/DDBJ databases">
        <authorList>
            <person name="Wang Y."/>
            <person name="White M."/>
            <person name="Kvist S."/>
            <person name="Moncalvo J.-M."/>
        </authorList>
    </citation>
    <scope>NUCLEOTIDE SEQUENCE [LARGE SCALE GENOMIC DNA]</scope>
    <source>
        <strain evidence="3">ID-206-W2</strain>
    </source>
</reference>
<gene>
    <name evidence="2" type="ORF">AYI69_g3711</name>
</gene>